<dbReference type="Proteomes" id="UP001457282">
    <property type="component" value="Unassembled WGS sequence"/>
</dbReference>
<proteinExistence type="predicted"/>
<reference evidence="1 2" key="1">
    <citation type="journal article" date="2023" name="G3 (Bethesda)">
        <title>A chromosome-length genome assembly and annotation of blackberry (Rubus argutus, cv. 'Hillquist').</title>
        <authorList>
            <person name="Bruna T."/>
            <person name="Aryal R."/>
            <person name="Dudchenko O."/>
            <person name="Sargent D.J."/>
            <person name="Mead D."/>
            <person name="Buti M."/>
            <person name="Cavallini A."/>
            <person name="Hytonen T."/>
            <person name="Andres J."/>
            <person name="Pham M."/>
            <person name="Weisz D."/>
            <person name="Mascagni F."/>
            <person name="Usai G."/>
            <person name="Natali L."/>
            <person name="Bassil N."/>
            <person name="Fernandez G.E."/>
            <person name="Lomsadze A."/>
            <person name="Armour M."/>
            <person name="Olukolu B."/>
            <person name="Poorten T."/>
            <person name="Britton C."/>
            <person name="Davik J."/>
            <person name="Ashrafi H."/>
            <person name="Aiden E.L."/>
            <person name="Borodovsky M."/>
            <person name="Worthington M."/>
        </authorList>
    </citation>
    <scope>NUCLEOTIDE SEQUENCE [LARGE SCALE GENOMIC DNA]</scope>
    <source>
        <strain evidence="1">PI 553951</strain>
    </source>
</reference>
<organism evidence="1 2">
    <name type="scientific">Rubus argutus</name>
    <name type="common">Southern blackberry</name>
    <dbReference type="NCBI Taxonomy" id="59490"/>
    <lineage>
        <taxon>Eukaryota</taxon>
        <taxon>Viridiplantae</taxon>
        <taxon>Streptophyta</taxon>
        <taxon>Embryophyta</taxon>
        <taxon>Tracheophyta</taxon>
        <taxon>Spermatophyta</taxon>
        <taxon>Magnoliopsida</taxon>
        <taxon>eudicotyledons</taxon>
        <taxon>Gunneridae</taxon>
        <taxon>Pentapetalae</taxon>
        <taxon>rosids</taxon>
        <taxon>fabids</taxon>
        <taxon>Rosales</taxon>
        <taxon>Rosaceae</taxon>
        <taxon>Rosoideae</taxon>
        <taxon>Rosoideae incertae sedis</taxon>
        <taxon>Rubus</taxon>
    </lineage>
</organism>
<gene>
    <name evidence="1" type="ORF">M0R45_019269</name>
</gene>
<keyword evidence="2" id="KW-1185">Reference proteome</keyword>
<dbReference type="EMBL" id="JBEDUW010000004">
    <property type="protein sequence ID" value="KAK9932018.1"/>
    <property type="molecule type" value="Genomic_DNA"/>
</dbReference>
<evidence type="ECO:0000313" key="2">
    <source>
        <dbReference type="Proteomes" id="UP001457282"/>
    </source>
</evidence>
<sequence>MVLSLSQEEWDSDAFLKMKKLRYLKISDVLLPQGLNYLSTELVVIECTEFNVGIVKLSILPECLIEISRSQFVAWLRRYHEVEITSQPLMAHGLSSWSCQIPGWFINQNNSSFVTIPLPKEIVSWTGCALSVGLVVHQDFDLSHDLKVKHVFDCYSDGGVWNKQTLFHEINVRDMPFPGQIMYWISIPYIWFSQQCNAFNECTSITASTIIDSPYVKVEMSGNRLLYNQQDFIEFTRAIESMGCMERIRKNEKNNSGQLIKMARTEQQRQVAPLTEQLESLPSDLECYQCRNFCGGKWYMIEGKLNHPWTATLLGEILQEYSLQNYLFIDLPFHNLKFQSGSTA</sequence>
<accession>A0AAW1X4Y9</accession>
<name>A0AAW1X4Y9_RUBAR</name>
<dbReference type="AlphaFoldDB" id="A0AAW1X4Y9"/>
<protein>
    <submittedName>
        <fullName evidence="1">Uncharacterized protein</fullName>
    </submittedName>
</protein>
<comment type="caution">
    <text evidence="1">The sequence shown here is derived from an EMBL/GenBank/DDBJ whole genome shotgun (WGS) entry which is preliminary data.</text>
</comment>
<evidence type="ECO:0000313" key="1">
    <source>
        <dbReference type="EMBL" id="KAK9932018.1"/>
    </source>
</evidence>